<sequence>MVVASSSASCIRQASIASAAKIPLPPEVVTIPIRLRGMRAPVAKSAPASSNASISATRAMPACRSAESTTLSADASAPVCEAAAFAPASLRPALTTAIGFIAAALASALMSLSDSMYISTASTEGSSTNCAATSTAVISASLPVVTAIPIGTPRSSPNESAPKPSAPDWLTSAILPAGIGVAVEENTGLKVANTRAGPPTAPMQLGPTSRMPCARATRTNSACAFAPSAPVSANPDVITMHTEVPTWAQSVTAASTAEAGTITRAKSTDRPISAILLKAGSPIT</sequence>
<evidence type="ECO:0000313" key="1">
    <source>
        <dbReference type="EMBL" id="CAB4742371.1"/>
    </source>
</evidence>
<accession>A0A6J6T5E5</accession>
<gene>
    <name evidence="1" type="ORF">UFOPK2809_00422</name>
</gene>
<protein>
    <submittedName>
        <fullName evidence="1">Unannotated protein</fullName>
    </submittedName>
</protein>
<organism evidence="1">
    <name type="scientific">freshwater metagenome</name>
    <dbReference type="NCBI Taxonomy" id="449393"/>
    <lineage>
        <taxon>unclassified sequences</taxon>
        <taxon>metagenomes</taxon>
        <taxon>ecological metagenomes</taxon>
    </lineage>
</organism>
<proteinExistence type="predicted"/>
<dbReference type="AlphaFoldDB" id="A0A6J6T5E5"/>
<reference evidence="1" key="1">
    <citation type="submission" date="2020-05" db="EMBL/GenBank/DDBJ databases">
        <authorList>
            <person name="Chiriac C."/>
            <person name="Salcher M."/>
            <person name="Ghai R."/>
            <person name="Kavagutti S V."/>
        </authorList>
    </citation>
    <scope>NUCLEOTIDE SEQUENCE</scope>
</reference>
<name>A0A6J6T5E5_9ZZZZ</name>
<dbReference type="EMBL" id="CAEZZA010000039">
    <property type="protein sequence ID" value="CAB4742371.1"/>
    <property type="molecule type" value="Genomic_DNA"/>
</dbReference>